<proteinExistence type="predicted"/>
<dbReference type="EMBL" id="AP014685">
    <property type="protein sequence ID" value="BAR54065.1"/>
    <property type="molecule type" value="Genomic_DNA"/>
</dbReference>
<organism evidence="2 3">
    <name type="scientific">Bradyrhizobium diazoefficiens</name>
    <dbReference type="NCBI Taxonomy" id="1355477"/>
    <lineage>
        <taxon>Bacteria</taxon>
        <taxon>Pseudomonadati</taxon>
        <taxon>Pseudomonadota</taxon>
        <taxon>Alphaproteobacteria</taxon>
        <taxon>Hyphomicrobiales</taxon>
        <taxon>Nitrobacteraceae</taxon>
        <taxon>Bradyrhizobium</taxon>
    </lineage>
</organism>
<sequence>MKIGPADAAGADSHPDLTFAGDWIGGLLHPQPCSRGSQHHRTHQSLRGEPLRSNYP</sequence>
<dbReference type="AlphaFoldDB" id="A0A0E3VSK4"/>
<gene>
    <name evidence="2" type="ORF">NK6_880</name>
</gene>
<feature type="region of interest" description="Disordered" evidence="1">
    <location>
        <begin position="1"/>
        <end position="56"/>
    </location>
</feature>
<dbReference type="Proteomes" id="UP000063308">
    <property type="component" value="Chromosome"/>
</dbReference>
<reference evidence="2 3" key="1">
    <citation type="submission" date="2014-11" db="EMBL/GenBank/DDBJ databases">
        <title>Symbiosis island explosion on the genome of extra-slow-growing strains of soybean bradyrhizobia with massive insertion sequences.</title>
        <authorList>
            <person name="Iida T."/>
            <person name="Minamisawa K."/>
        </authorList>
    </citation>
    <scope>NUCLEOTIDE SEQUENCE [LARGE SCALE GENOMIC DNA]</scope>
    <source>
        <strain evidence="2 3">NK6</strain>
    </source>
</reference>
<evidence type="ECO:0000256" key="1">
    <source>
        <dbReference type="SAM" id="MobiDB-lite"/>
    </source>
</evidence>
<name>A0A0E3VSK4_9BRAD</name>
<accession>A0A0E3VSK4</accession>
<protein>
    <submittedName>
        <fullName evidence="2">Uncharacterized protein</fullName>
    </submittedName>
</protein>
<evidence type="ECO:0000313" key="3">
    <source>
        <dbReference type="Proteomes" id="UP000063308"/>
    </source>
</evidence>
<evidence type="ECO:0000313" key="2">
    <source>
        <dbReference type="EMBL" id="BAR54065.1"/>
    </source>
</evidence>